<dbReference type="PANTHER" id="PTHR45877:SF2">
    <property type="entry name" value="E3 UBIQUITIN-PROTEIN LIGASE SINA-RELATED"/>
    <property type="match status" value="1"/>
</dbReference>
<dbReference type="InterPro" id="IPR018121">
    <property type="entry name" value="7-in-absentia-prot_TRAF-dom"/>
</dbReference>
<keyword evidence="7 10" id="KW-0833">Ubl conjugation pathway</keyword>
<evidence type="ECO:0000256" key="6">
    <source>
        <dbReference type="ARBA" id="ARBA00022771"/>
    </source>
</evidence>
<comment type="similarity">
    <text evidence="3 10">Belongs to the SINA (Seven in absentia) family.</text>
</comment>
<dbReference type="InterPro" id="IPR013083">
    <property type="entry name" value="Znf_RING/FYVE/PHD"/>
</dbReference>
<comment type="domain">
    <text evidence="10">The SBD domain (substrate-binding domain) mediates the interaction with substrate proteins. It is related to the TRAF family.</text>
</comment>
<keyword evidence="14" id="KW-1185">Reference proteome</keyword>
<feature type="domain" description="SIAH-type" evidence="12">
    <location>
        <begin position="68"/>
        <end position="129"/>
    </location>
</feature>
<name>A0A9P0GIC4_PHACE</name>
<dbReference type="InterPro" id="IPR013010">
    <property type="entry name" value="Znf_SIAH"/>
</dbReference>
<dbReference type="GO" id="GO:0005737">
    <property type="term" value="C:cytoplasm"/>
    <property type="evidence" value="ECO:0007669"/>
    <property type="project" value="InterPro"/>
</dbReference>
<dbReference type="AlphaFoldDB" id="A0A9P0GIC4"/>
<dbReference type="GO" id="GO:0031624">
    <property type="term" value="F:ubiquitin conjugating enzyme binding"/>
    <property type="evidence" value="ECO:0007669"/>
    <property type="project" value="TreeGrafter"/>
</dbReference>
<dbReference type="EC" id="2.3.2.27" evidence="10"/>
<gene>
    <name evidence="13" type="ORF">PHAECO_LOCUS2571</name>
</gene>
<keyword evidence="6 9" id="KW-0863">Zinc-finger</keyword>
<comment type="domain">
    <text evidence="10">The RING-type zinc finger domain is essential for ubiquitin ligase activity.</text>
</comment>
<evidence type="ECO:0000256" key="3">
    <source>
        <dbReference type="ARBA" id="ARBA00009119"/>
    </source>
</evidence>
<evidence type="ECO:0000256" key="9">
    <source>
        <dbReference type="PROSITE-ProRule" id="PRU00455"/>
    </source>
</evidence>
<keyword evidence="8 10" id="KW-0862">Zinc</keyword>
<dbReference type="FunFam" id="3.30.40.10:FF:000041">
    <property type="entry name" value="E3 ubiquitin-protein ligase SINAT3"/>
    <property type="match status" value="1"/>
</dbReference>
<evidence type="ECO:0000313" key="13">
    <source>
        <dbReference type="EMBL" id="CAH1118456.1"/>
    </source>
</evidence>
<dbReference type="InterPro" id="IPR049548">
    <property type="entry name" value="Sina-like_RING"/>
</dbReference>
<dbReference type="Pfam" id="PF21362">
    <property type="entry name" value="Sina_RING"/>
    <property type="match status" value="1"/>
</dbReference>
<keyword evidence="4" id="KW-0808">Transferase</keyword>
<dbReference type="PROSITE" id="PS51081">
    <property type="entry name" value="ZF_SIAH"/>
    <property type="match status" value="1"/>
</dbReference>
<dbReference type="Proteomes" id="UP001153737">
    <property type="component" value="Chromosome 11"/>
</dbReference>
<evidence type="ECO:0000256" key="7">
    <source>
        <dbReference type="ARBA" id="ARBA00022786"/>
    </source>
</evidence>
<evidence type="ECO:0000256" key="1">
    <source>
        <dbReference type="ARBA" id="ARBA00000900"/>
    </source>
</evidence>
<dbReference type="GO" id="GO:0061630">
    <property type="term" value="F:ubiquitin protein ligase activity"/>
    <property type="evidence" value="ECO:0007669"/>
    <property type="project" value="UniProtKB-EC"/>
</dbReference>
<evidence type="ECO:0000256" key="5">
    <source>
        <dbReference type="ARBA" id="ARBA00022723"/>
    </source>
</evidence>
<evidence type="ECO:0000256" key="8">
    <source>
        <dbReference type="ARBA" id="ARBA00022833"/>
    </source>
</evidence>
<dbReference type="InterPro" id="IPR001841">
    <property type="entry name" value="Znf_RING"/>
</dbReference>
<dbReference type="Pfam" id="PF21361">
    <property type="entry name" value="Sina_ZnF"/>
    <property type="match status" value="1"/>
</dbReference>
<dbReference type="GO" id="GO:0008270">
    <property type="term" value="F:zinc ion binding"/>
    <property type="evidence" value="ECO:0007669"/>
    <property type="project" value="UniProtKB-KW"/>
</dbReference>
<dbReference type="Gene3D" id="2.60.210.10">
    <property type="entry name" value="Apoptosis, Tumor Necrosis Factor Receptor Associated Protein 2, Chain A"/>
    <property type="match status" value="1"/>
</dbReference>
<comment type="catalytic activity">
    <reaction evidence="1 10">
        <text>S-ubiquitinyl-[E2 ubiquitin-conjugating enzyme]-L-cysteine + [acceptor protein]-L-lysine = [E2 ubiquitin-conjugating enzyme]-L-cysteine + N(6)-ubiquitinyl-[acceptor protein]-L-lysine.</text>
        <dbReference type="EC" id="2.3.2.27"/>
    </reaction>
</comment>
<dbReference type="Gene3D" id="3.30.40.10">
    <property type="entry name" value="Zinc/RING finger domain, C3HC4 (zinc finger)"/>
    <property type="match status" value="2"/>
</dbReference>
<evidence type="ECO:0000256" key="4">
    <source>
        <dbReference type="ARBA" id="ARBA00022679"/>
    </source>
</evidence>
<dbReference type="EMBL" id="OU896717">
    <property type="protein sequence ID" value="CAH1118456.1"/>
    <property type="molecule type" value="Genomic_DNA"/>
</dbReference>
<dbReference type="PROSITE" id="PS50089">
    <property type="entry name" value="ZF_RING_2"/>
    <property type="match status" value="1"/>
</dbReference>
<protein>
    <recommendedName>
        <fullName evidence="10">E3 ubiquitin-protein ligase</fullName>
        <ecNumber evidence="10">2.3.2.27</ecNumber>
    </recommendedName>
</protein>
<dbReference type="SUPFAM" id="SSF57850">
    <property type="entry name" value="RING/U-box"/>
    <property type="match status" value="1"/>
</dbReference>
<evidence type="ECO:0000256" key="2">
    <source>
        <dbReference type="ARBA" id="ARBA00004906"/>
    </source>
</evidence>
<dbReference type="OrthoDB" id="4788989at2759"/>
<dbReference type="InterPro" id="IPR008974">
    <property type="entry name" value="TRAF-like"/>
</dbReference>
<sequence>MDKEIADAILEELLCPVCDHYMCPPIYLCVTGHSLCEDCFKKVKTCPKCRAAKSNNARNYALEGVHGKLNVPCKFAIYGCDFILPGEDIKKHQVFCSYARVHCPFRFYDNCQWNQSKTTLKAHLTKKHSLNFYLKDKQKFLSRSFTAIENYHYIYAVIFTYEEFFRLTWDLNETTGMTRWAVYYVGSPENAKNYSYKLEFCKDEAVSNSCPPLTYKSVCIAKPEKEDQKFVEHHCFYVHKNLLQDYCTEVGDLNYKVSIYCVKRIAKKVDVDAFLDSIQSIYIGDENIEKSDETLDKTWPN</sequence>
<dbReference type="PANTHER" id="PTHR45877">
    <property type="entry name" value="E3 UBIQUITIN-PROTEIN LIGASE SIAH2"/>
    <property type="match status" value="1"/>
</dbReference>
<reference evidence="13" key="2">
    <citation type="submission" date="2022-10" db="EMBL/GenBank/DDBJ databases">
        <authorList>
            <consortium name="ENA_rothamsted_submissions"/>
            <consortium name="culmorum"/>
            <person name="King R."/>
        </authorList>
    </citation>
    <scope>NUCLEOTIDE SEQUENCE</scope>
</reference>
<dbReference type="Pfam" id="PF03145">
    <property type="entry name" value="Sina_TRAF"/>
    <property type="match status" value="1"/>
</dbReference>
<evidence type="ECO:0000313" key="14">
    <source>
        <dbReference type="Proteomes" id="UP001153737"/>
    </source>
</evidence>
<accession>A0A9P0GIC4</accession>
<dbReference type="SUPFAM" id="SSF49599">
    <property type="entry name" value="TRAF domain-like"/>
    <property type="match status" value="1"/>
</dbReference>
<keyword evidence="5 10" id="KW-0479">Metal-binding</keyword>
<organism evidence="13 14">
    <name type="scientific">Phaedon cochleariae</name>
    <name type="common">Mustard beetle</name>
    <dbReference type="NCBI Taxonomy" id="80249"/>
    <lineage>
        <taxon>Eukaryota</taxon>
        <taxon>Metazoa</taxon>
        <taxon>Ecdysozoa</taxon>
        <taxon>Arthropoda</taxon>
        <taxon>Hexapoda</taxon>
        <taxon>Insecta</taxon>
        <taxon>Pterygota</taxon>
        <taxon>Neoptera</taxon>
        <taxon>Endopterygota</taxon>
        <taxon>Coleoptera</taxon>
        <taxon>Polyphaga</taxon>
        <taxon>Cucujiformia</taxon>
        <taxon>Chrysomeloidea</taxon>
        <taxon>Chrysomelidae</taxon>
        <taxon>Chrysomelinae</taxon>
        <taxon>Chrysomelini</taxon>
        <taxon>Phaedon</taxon>
    </lineage>
</organism>
<dbReference type="InterPro" id="IPR004162">
    <property type="entry name" value="SINA-like_animal"/>
</dbReference>
<proteinExistence type="inferred from homology"/>
<reference evidence="13" key="1">
    <citation type="submission" date="2022-01" db="EMBL/GenBank/DDBJ databases">
        <authorList>
            <person name="King R."/>
        </authorList>
    </citation>
    <scope>NUCLEOTIDE SEQUENCE</scope>
</reference>
<evidence type="ECO:0000256" key="10">
    <source>
        <dbReference type="RuleBase" id="RU201113"/>
    </source>
</evidence>
<evidence type="ECO:0000259" key="12">
    <source>
        <dbReference type="PROSITE" id="PS51081"/>
    </source>
</evidence>
<comment type="pathway">
    <text evidence="2 10">Protein modification; protein ubiquitination.</text>
</comment>
<feature type="domain" description="RING-type" evidence="11">
    <location>
        <begin position="15"/>
        <end position="50"/>
    </location>
</feature>
<comment type="function">
    <text evidence="10">E3 ubiquitin-protein ligase that mediates ubiquitination and subsequent proteasomal degradation of target proteins. E3 ubiquitin ligases accept ubiquitin from an E2 ubiquitin-conjugating enzyme in the form of a thioester and then directly transfers the ubiquitin to targeted substrates.</text>
</comment>
<evidence type="ECO:0000259" key="11">
    <source>
        <dbReference type="PROSITE" id="PS50089"/>
    </source>
</evidence>
<dbReference type="GO" id="GO:0043161">
    <property type="term" value="P:proteasome-mediated ubiquitin-dependent protein catabolic process"/>
    <property type="evidence" value="ECO:0007669"/>
    <property type="project" value="TreeGrafter"/>
</dbReference>